<dbReference type="EMBL" id="CAUYUJ010014428">
    <property type="protein sequence ID" value="CAK0841116.1"/>
    <property type="molecule type" value="Genomic_DNA"/>
</dbReference>
<evidence type="ECO:0000313" key="1">
    <source>
        <dbReference type="EMBL" id="CAK0841116.1"/>
    </source>
</evidence>
<protein>
    <submittedName>
        <fullName evidence="1">Uncharacterized protein</fullName>
    </submittedName>
</protein>
<dbReference type="Proteomes" id="UP001189429">
    <property type="component" value="Unassembled WGS sequence"/>
</dbReference>
<evidence type="ECO:0000313" key="2">
    <source>
        <dbReference type="Proteomes" id="UP001189429"/>
    </source>
</evidence>
<keyword evidence="2" id="KW-1185">Reference proteome</keyword>
<comment type="caution">
    <text evidence="1">The sequence shown here is derived from an EMBL/GenBank/DDBJ whole genome shotgun (WGS) entry which is preliminary data.</text>
</comment>
<organism evidence="1 2">
    <name type="scientific">Prorocentrum cordatum</name>
    <dbReference type="NCBI Taxonomy" id="2364126"/>
    <lineage>
        <taxon>Eukaryota</taxon>
        <taxon>Sar</taxon>
        <taxon>Alveolata</taxon>
        <taxon>Dinophyceae</taxon>
        <taxon>Prorocentrales</taxon>
        <taxon>Prorocentraceae</taxon>
        <taxon>Prorocentrum</taxon>
    </lineage>
</organism>
<proteinExistence type="predicted"/>
<reference evidence="1" key="1">
    <citation type="submission" date="2023-10" db="EMBL/GenBank/DDBJ databases">
        <authorList>
            <person name="Chen Y."/>
            <person name="Shah S."/>
            <person name="Dougan E. K."/>
            <person name="Thang M."/>
            <person name="Chan C."/>
        </authorList>
    </citation>
    <scope>NUCLEOTIDE SEQUENCE [LARGE SCALE GENOMIC DNA]</scope>
</reference>
<sequence length="210" mass="21767">MASLMQMSFVLDPYTTSGLVSEALKHVPDWAPSALPVMPEVLQLLVVTCSMIFGWAVLPRALVWICPAPKTKGGAPAAAQGSLRRAAARDGLAEAAAEAAAAAACAPAPSRRDPSWQSALALLESHGVLGAEPGAWSGRPPSAKEYEGSAMAAPREIPCLASHSPTQEMEILEHYGVLGAAPGSWGKRVAQPRTRAPSTGISVEILTIVA</sequence>
<gene>
    <name evidence="1" type="ORF">PCOR1329_LOCUS36403</name>
</gene>
<name>A0ABN9T7P4_9DINO</name>
<accession>A0ABN9T7P4</accession>